<dbReference type="InterPro" id="IPR015927">
    <property type="entry name" value="Peptidase_S24_S26A/B/C"/>
</dbReference>
<evidence type="ECO:0000259" key="4">
    <source>
        <dbReference type="Pfam" id="PF00717"/>
    </source>
</evidence>
<name>A0ABU1H0S8_9GAMM</name>
<evidence type="ECO:0000259" key="5">
    <source>
        <dbReference type="Pfam" id="PF07022"/>
    </source>
</evidence>
<evidence type="ECO:0000313" key="6">
    <source>
        <dbReference type="EMBL" id="MDR5897362.1"/>
    </source>
</evidence>
<dbReference type="EMBL" id="JARWAO010000011">
    <property type="protein sequence ID" value="MDR5897362.1"/>
    <property type="molecule type" value="Genomic_DNA"/>
</dbReference>
<organism evidence="6 7">
    <name type="scientific">Larsenimonas suaedae</name>
    <dbReference type="NCBI Taxonomy" id="1851019"/>
    <lineage>
        <taxon>Bacteria</taxon>
        <taxon>Pseudomonadati</taxon>
        <taxon>Pseudomonadota</taxon>
        <taxon>Gammaproteobacteria</taxon>
        <taxon>Oceanospirillales</taxon>
        <taxon>Halomonadaceae</taxon>
        <taxon>Larsenimonas</taxon>
    </lineage>
</organism>
<dbReference type="Pfam" id="PF00717">
    <property type="entry name" value="Peptidase_S24"/>
    <property type="match status" value="1"/>
</dbReference>
<sequence>MSTAPHSSPPTLSGAIMERMKAITGLNSDYKLAQRFGKSTSAIHNWRKRGTIPVDECIELSVEYDVSLDWLILGRGPDRPDKSSSSKHTMDLEHQFIQKDYSGVPLYDIEAAAGPGRLFDHEHVSSFLSFHDEWITREGLHTKNLVAIRVRGDSMENTLKNGDTVLINRAITNPDGVFLIRVGDELRIKRLQRLSDGSLRLSSDNSYYAPEIIAPEALQNVHIIGHCHWHSGRVS</sequence>
<dbReference type="Gene3D" id="2.10.109.10">
    <property type="entry name" value="Umud Fragment, subunit A"/>
    <property type="match status" value="1"/>
</dbReference>
<keyword evidence="2" id="KW-0238">DNA-binding</keyword>
<reference evidence="6 7" key="1">
    <citation type="submission" date="2023-04" db="EMBL/GenBank/DDBJ databases">
        <title>A long-awaited taxogenomic arrangement of the family Halomonadaceae.</title>
        <authorList>
            <person name="De La Haba R."/>
            <person name="Chuvochina M."/>
            <person name="Wittouck S."/>
            <person name="Arahal D.R."/>
            <person name="Sanchez-Porro C."/>
            <person name="Hugenholtz P."/>
            <person name="Ventosa A."/>
        </authorList>
    </citation>
    <scope>NUCLEOTIDE SEQUENCE [LARGE SCALE GENOMIC DNA]</scope>
    <source>
        <strain evidence="6 7">DSM 22428</strain>
    </source>
</reference>
<dbReference type="SUPFAM" id="SSF51306">
    <property type="entry name" value="LexA/Signal peptidase"/>
    <property type="match status" value="1"/>
</dbReference>
<evidence type="ECO:0000256" key="1">
    <source>
        <dbReference type="ARBA" id="ARBA00023015"/>
    </source>
</evidence>
<accession>A0ABU1H0S8</accession>
<proteinExistence type="predicted"/>
<dbReference type="InterPro" id="IPR036286">
    <property type="entry name" value="LexA/Signal_pep-like_sf"/>
</dbReference>
<dbReference type="InterPro" id="IPR010982">
    <property type="entry name" value="Lambda_DNA-bd_dom_sf"/>
</dbReference>
<evidence type="ECO:0000256" key="2">
    <source>
        <dbReference type="ARBA" id="ARBA00023125"/>
    </source>
</evidence>
<keyword evidence="3" id="KW-0804">Transcription</keyword>
<protein>
    <submittedName>
        <fullName evidence="6">S24 family peptidase</fullName>
    </submittedName>
</protein>
<dbReference type="CDD" id="cd06529">
    <property type="entry name" value="S24_LexA-like"/>
    <property type="match status" value="1"/>
</dbReference>
<dbReference type="Pfam" id="PF07022">
    <property type="entry name" value="Phage_CI_repr"/>
    <property type="match status" value="1"/>
</dbReference>
<dbReference type="PANTHER" id="PTHR40661:SF3">
    <property type="entry name" value="FELS-1 PROPHAGE TRANSCRIPTIONAL REGULATOR"/>
    <property type="match status" value="1"/>
</dbReference>
<evidence type="ECO:0000256" key="3">
    <source>
        <dbReference type="ARBA" id="ARBA00023163"/>
    </source>
</evidence>
<dbReference type="InterPro" id="IPR010744">
    <property type="entry name" value="Phage_CI_N"/>
</dbReference>
<dbReference type="PANTHER" id="PTHR40661">
    <property type="match status" value="1"/>
</dbReference>
<dbReference type="Gene3D" id="1.10.260.40">
    <property type="entry name" value="lambda repressor-like DNA-binding domains"/>
    <property type="match status" value="1"/>
</dbReference>
<evidence type="ECO:0000313" key="7">
    <source>
        <dbReference type="Proteomes" id="UP001269375"/>
    </source>
</evidence>
<keyword evidence="1" id="KW-0805">Transcription regulation</keyword>
<dbReference type="InterPro" id="IPR039418">
    <property type="entry name" value="LexA-like"/>
</dbReference>
<keyword evidence="7" id="KW-1185">Reference proteome</keyword>
<dbReference type="RefSeq" id="WP_251594956.1">
    <property type="nucleotide sequence ID" value="NZ_JAMLJI010000004.1"/>
</dbReference>
<dbReference type="Proteomes" id="UP001269375">
    <property type="component" value="Unassembled WGS sequence"/>
</dbReference>
<feature type="domain" description="Peptidase S24/S26A/S26B/S26C" evidence="4">
    <location>
        <begin position="105"/>
        <end position="226"/>
    </location>
</feature>
<feature type="domain" description="Bacteriophage CI repressor N-terminal" evidence="5">
    <location>
        <begin position="15"/>
        <end position="77"/>
    </location>
</feature>
<gene>
    <name evidence="6" type="ORF">QC825_14920</name>
</gene>
<comment type="caution">
    <text evidence="6">The sequence shown here is derived from an EMBL/GenBank/DDBJ whole genome shotgun (WGS) entry which is preliminary data.</text>
</comment>